<evidence type="ECO:0000256" key="4">
    <source>
        <dbReference type="ARBA" id="ARBA00023172"/>
    </source>
</evidence>
<evidence type="ECO:0000313" key="7">
    <source>
        <dbReference type="Proteomes" id="UP001595621"/>
    </source>
</evidence>
<dbReference type="SUPFAM" id="SSF53098">
    <property type="entry name" value="Ribonuclease H-like"/>
    <property type="match status" value="1"/>
</dbReference>
<comment type="caution">
    <text evidence="6">The sequence shown here is derived from an EMBL/GenBank/DDBJ whole genome shotgun (WGS) entry which is preliminary data.</text>
</comment>
<sequence length="428" mass="48775">MQHISISETLSQLFNENYLNHTAKTQGFCHRLRAIQPLPLLTSLVSAMGDGSVKSIATLHRTFNGIAMDTNLTVAYKPFHNQLRKEAFSRFVRQVTCRAMALMRAQFKQALPAKMRMFKDVLIQDGSSVVLHPDLAAHFPNRFTLPSPASVKCHLTMSLLSEQPISLTLTPDRSSERAHLPLPETLAGSLLLTDAGYMDLEYFAKLSQHGGYFLMRGPKHLNPKVTQALNAKGKHIKSIEGRNLKDVLHAKGKKRAFIDMDVAWKTYHCRMVAIWYPSEKRYLCWLTNLPRSQFTGEDISKLYRLRWQIELLFKEWKSHNNLRRCATCQPHLVEGLIWSSLLSLLVKRYLCRAATTKALLRLSLFKMAKTPVGWFEPIMKSLALQSRAQLQADVAWAIKFIAYTCQRSQQSKSKKDNSLDGILQHLNA</sequence>
<comment type="similarity">
    <text evidence="1">Belongs to the transposase 11 family.</text>
</comment>
<proteinExistence type="inferred from homology"/>
<evidence type="ECO:0000256" key="2">
    <source>
        <dbReference type="ARBA" id="ARBA00022578"/>
    </source>
</evidence>
<protein>
    <submittedName>
        <fullName evidence="6">IS4 family transposase</fullName>
    </submittedName>
</protein>
<accession>A0ABV7G7T5</accession>
<gene>
    <name evidence="6" type="ORF">ACFOE0_05190</name>
</gene>
<keyword evidence="2" id="KW-0815">Transposition</keyword>
<reference evidence="7" key="1">
    <citation type="journal article" date="2019" name="Int. J. Syst. Evol. Microbiol.">
        <title>The Global Catalogue of Microorganisms (GCM) 10K type strain sequencing project: providing services to taxonomists for standard genome sequencing and annotation.</title>
        <authorList>
            <consortium name="The Broad Institute Genomics Platform"/>
            <consortium name="The Broad Institute Genome Sequencing Center for Infectious Disease"/>
            <person name="Wu L."/>
            <person name="Ma J."/>
        </authorList>
    </citation>
    <scope>NUCLEOTIDE SEQUENCE [LARGE SCALE GENOMIC DNA]</scope>
    <source>
        <strain evidence="7">KCTC 52277</strain>
    </source>
</reference>
<dbReference type="PANTHER" id="PTHR33258">
    <property type="entry name" value="TRANSPOSASE INSL FOR INSERTION SEQUENCE ELEMENT IS186A-RELATED"/>
    <property type="match status" value="1"/>
</dbReference>
<dbReference type="InterPro" id="IPR012337">
    <property type="entry name" value="RNaseH-like_sf"/>
</dbReference>
<organism evidence="6 7">
    <name type="scientific">Shewanella submarina</name>
    <dbReference type="NCBI Taxonomy" id="2016376"/>
    <lineage>
        <taxon>Bacteria</taxon>
        <taxon>Pseudomonadati</taxon>
        <taxon>Pseudomonadota</taxon>
        <taxon>Gammaproteobacteria</taxon>
        <taxon>Alteromonadales</taxon>
        <taxon>Shewanellaceae</taxon>
        <taxon>Shewanella</taxon>
    </lineage>
</organism>
<dbReference type="Proteomes" id="UP001595621">
    <property type="component" value="Unassembled WGS sequence"/>
</dbReference>
<keyword evidence="4" id="KW-0233">DNA recombination</keyword>
<keyword evidence="3" id="KW-0238">DNA-binding</keyword>
<dbReference type="InterPro" id="IPR002559">
    <property type="entry name" value="Transposase_11"/>
</dbReference>
<dbReference type="NCBIfam" id="NF033592">
    <property type="entry name" value="transpos_IS4_1"/>
    <property type="match status" value="1"/>
</dbReference>
<dbReference type="InterPro" id="IPR047952">
    <property type="entry name" value="Transpos_IS4"/>
</dbReference>
<keyword evidence="7" id="KW-1185">Reference proteome</keyword>
<dbReference type="Pfam" id="PF01609">
    <property type="entry name" value="DDE_Tnp_1"/>
    <property type="match status" value="1"/>
</dbReference>
<dbReference type="EMBL" id="JBHRTD010000006">
    <property type="protein sequence ID" value="MFC3137583.1"/>
    <property type="molecule type" value="Genomic_DNA"/>
</dbReference>
<evidence type="ECO:0000256" key="1">
    <source>
        <dbReference type="ARBA" id="ARBA00010075"/>
    </source>
</evidence>
<evidence type="ECO:0000256" key="3">
    <source>
        <dbReference type="ARBA" id="ARBA00023125"/>
    </source>
</evidence>
<evidence type="ECO:0000313" key="6">
    <source>
        <dbReference type="EMBL" id="MFC3137583.1"/>
    </source>
</evidence>
<dbReference type="RefSeq" id="WP_248935158.1">
    <property type="nucleotide sequence ID" value="NZ_JAKILF010000002.1"/>
</dbReference>
<evidence type="ECO:0000259" key="5">
    <source>
        <dbReference type="Pfam" id="PF01609"/>
    </source>
</evidence>
<name>A0ABV7G7T5_9GAMM</name>
<feature type="domain" description="Transposase IS4-like" evidence="5">
    <location>
        <begin position="119"/>
        <end position="344"/>
    </location>
</feature>
<dbReference type="PANTHER" id="PTHR33258:SF1">
    <property type="entry name" value="TRANSPOSASE INSL FOR INSERTION SEQUENCE ELEMENT IS186A-RELATED"/>
    <property type="match status" value="1"/>
</dbReference>